<dbReference type="Proteomes" id="UP000004671">
    <property type="component" value="Chromosome"/>
</dbReference>
<organism evidence="3 4">
    <name type="scientific">Caldithrix abyssi DSM 13497</name>
    <dbReference type="NCBI Taxonomy" id="880073"/>
    <lineage>
        <taxon>Bacteria</taxon>
        <taxon>Pseudomonadati</taxon>
        <taxon>Calditrichota</taxon>
        <taxon>Calditrichia</taxon>
        <taxon>Calditrichales</taxon>
        <taxon>Calditrichaceae</taxon>
        <taxon>Caldithrix</taxon>
    </lineage>
</organism>
<gene>
    <name evidence="2" type="ORF">Cabys_2134</name>
    <name evidence="3" type="ORF">Calab_3242</name>
</gene>
<name>H1XV13_CALAY</name>
<dbReference type="Gene3D" id="1.25.40.10">
    <property type="entry name" value="Tetratricopeptide repeat domain"/>
    <property type="match status" value="1"/>
</dbReference>
<keyword evidence="4" id="KW-1185">Reference proteome</keyword>
<feature type="coiled-coil region" evidence="1">
    <location>
        <begin position="132"/>
        <end position="173"/>
    </location>
</feature>
<dbReference type="AlphaFoldDB" id="H1XV13"/>
<dbReference type="EMBL" id="CP018099">
    <property type="protein sequence ID" value="APF18883.1"/>
    <property type="molecule type" value="Genomic_DNA"/>
</dbReference>
<dbReference type="STRING" id="880073.Cabys_2134"/>
<dbReference type="InterPro" id="IPR011990">
    <property type="entry name" value="TPR-like_helical_dom_sf"/>
</dbReference>
<dbReference type="PaxDb" id="880073-Calab_3242"/>
<evidence type="ECO:0000313" key="3">
    <source>
        <dbReference type="EMBL" id="EHO42846.1"/>
    </source>
</evidence>
<evidence type="ECO:0000313" key="4">
    <source>
        <dbReference type="Proteomes" id="UP000004671"/>
    </source>
</evidence>
<accession>H1XV13</accession>
<evidence type="ECO:0008006" key="6">
    <source>
        <dbReference type="Google" id="ProtNLM"/>
    </source>
</evidence>
<evidence type="ECO:0000256" key="1">
    <source>
        <dbReference type="SAM" id="Coils"/>
    </source>
</evidence>
<reference evidence="2 5" key="2">
    <citation type="submission" date="2016-11" db="EMBL/GenBank/DDBJ databases">
        <title>Genomic analysis of Caldithrix abyssi and proposal of a novel bacterial phylum Caldithrichaeota.</title>
        <authorList>
            <person name="Kublanov I."/>
            <person name="Sigalova O."/>
            <person name="Gavrilov S."/>
            <person name="Lebedinsky A."/>
            <person name="Ivanova N."/>
            <person name="Daum C."/>
            <person name="Reddy T."/>
            <person name="Klenk H.P."/>
            <person name="Goker M."/>
            <person name="Reva O."/>
            <person name="Miroshnichenko M."/>
            <person name="Kyprides N."/>
            <person name="Woyke T."/>
            <person name="Gelfand M."/>
        </authorList>
    </citation>
    <scope>NUCLEOTIDE SEQUENCE [LARGE SCALE GENOMIC DNA]</scope>
    <source>
        <strain evidence="2 5">LF13</strain>
    </source>
</reference>
<evidence type="ECO:0000313" key="2">
    <source>
        <dbReference type="EMBL" id="APF18883.1"/>
    </source>
</evidence>
<keyword evidence="1" id="KW-0175">Coiled coil</keyword>
<dbReference type="InParanoid" id="H1XV13"/>
<proteinExistence type="predicted"/>
<dbReference type="EMBL" id="CM001402">
    <property type="protein sequence ID" value="EHO42846.1"/>
    <property type="molecule type" value="Genomic_DNA"/>
</dbReference>
<evidence type="ECO:0000313" key="5">
    <source>
        <dbReference type="Proteomes" id="UP000183868"/>
    </source>
</evidence>
<dbReference type="Proteomes" id="UP000183868">
    <property type="component" value="Chromosome"/>
</dbReference>
<dbReference type="RefSeq" id="WP_006930209.1">
    <property type="nucleotide sequence ID" value="NZ_CM001402.1"/>
</dbReference>
<reference evidence="3 4" key="1">
    <citation type="submission" date="2011-09" db="EMBL/GenBank/DDBJ databases">
        <title>The permanent draft genome of Caldithrix abyssi DSM 13497.</title>
        <authorList>
            <consortium name="US DOE Joint Genome Institute (JGI-PGF)"/>
            <person name="Lucas S."/>
            <person name="Han J."/>
            <person name="Lapidus A."/>
            <person name="Bruce D."/>
            <person name="Goodwin L."/>
            <person name="Pitluck S."/>
            <person name="Peters L."/>
            <person name="Kyrpides N."/>
            <person name="Mavromatis K."/>
            <person name="Ivanova N."/>
            <person name="Mikhailova N."/>
            <person name="Chertkov O."/>
            <person name="Detter J.C."/>
            <person name="Tapia R."/>
            <person name="Han C."/>
            <person name="Land M."/>
            <person name="Hauser L."/>
            <person name="Markowitz V."/>
            <person name="Cheng J.-F."/>
            <person name="Hugenholtz P."/>
            <person name="Woyke T."/>
            <person name="Wu D."/>
            <person name="Spring S."/>
            <person name="Brambilla E."/>
            <person name="Klenk H.-P."/>
            <person name="Eisen J.A."/>
        </authorList>
    </citation>
    <scope>NUCLEOTIDE SEQUENCE [LARGE SCALE GENOMIC DNA]</scope>
    <source>
        <strain evidence="3 4">DSM 13497</strain>
    </source>
</reference>
<dbReference type="HOGENOM" id="CLU_1522424_0_0_0"/>
<sequence length="176" mass="21034" precursor="true">MWSISGKIKLLFGITLFWLFSQCAFQQGLESTKEKKALPEKQVVLTIDSLLRAGDFVRAEKYARLFEKRYPLSPYADDIAFRLAYLHVIALKNNPFYDYEEARKAFEKFLIKYPESRYALACNNWLKVLYLSFRLEKRINELEKENRRLRKQIEEKAEKIIQLQNTLQDIEKVIKR</sequence>
<dbReference type="KEGG" id="caby:Cabys_2134"/>
<protein>
    <recommendedName>
        <fullName evidence="6">Outer membrane lipoprotein BamD-like domain-containing protein</fullName>
    </recommendedName>
</protein>